<accession>A0ABW2YS95</accession>
<reference evidence="3" key="1">
    <citation type="journal article" date="2019" name="Int. J. Syst. Evol. Microbiol.">
        <title>The Global Catalogue of Microorganisms (GCM) 10K type strain sequencing project: providing services to taxonomists for standard genome sequencing and annotation.</title>
        <authorList>
            <consortium name="The Broad Institute Genomics Platform"/>
            <consortium name="The Broad Institute Genome Sequencing Center for Infectious Disease"/>
            <person name="Wu L."/>
            <person name="Ma J."/>
        </authorList>
    </citation>
    <scope>NUCLEOTIDE SEQUENCE [LARGE SCALE GENOMIC DNA]</scope>
    <source>
        <strain evidence="3">CCUG 63418</strain>
    </source>
</reference>
<dbReference type="EMBL" id="JBHTHU010000001">
    <property type="protein sequence ID" value="MFD0748603.1"/>
    <property type="molecule type" value="Genomic_DNA"/>
</dbReference>
<dbReference type="InterPro" id="IPR011990">
    <property type="entry name" value="TPR-like_helical_dom_sf"/>
</dbReference>
<evidence type="ECO:0008006" key="4">
    <source>
        <dbReference type="Google" id="ProtNLM"/>
    </source>
</evidence>
<comment type="caution">
    <text evidence="2">The sequence shown here is derived from an EMBL/GenBank/DDBJ whole genome shotgun (WGS) entry which is preliminary data.</text>
</comment>
<keyword evidence="1" id="KW-1133">Transmembrane helix</keyword>
<dbReference type="SUPFAM" id="SSF48452">
    <property type="entry name" value="TPR-like"/>
    <property type="match status" value="1"/>
</dbReference>
<sequence length="248" mass="28927">MYSLFGNWYYIPLILQGLCLIHSFRNGTQQKWLWIIVFLPVIGSLIYLYQEILSNRRIKINAPDISAVFDPGVKLKRLENEVKFTDTFANRIKLADAYLDAGYVDKAVEIYTTSLTGAFAENEHVLAQLIVAYDRQGRYQEIIPIARKLYKLPQFARSRIHVLYAKALEHTGDIAAAEEEFKNMKGRYSYFENRFEYGLFLIRQDRIEDAQTIFMDIIEEQPHLSPVERNSNKVWFAKAKTELKKITA</sequence>
<evidence type="ECO:0000313" key="3">
    <source>
        <dbReference type="Proteomes" id="UP001596958"/>
    </source>
</evidence>
<dbReference type="Gene3D" id="1.25.40.10">
    <property type="entry name" value="Tetratricopeptide repeat domain"/>
    <property type="match status" value="1"/>
</dbReference>
<keyword evidence="3" id="KW-1185">Reference proteome</keyword>
<proteinExistence type="predicted"/>
<feature type="transmembrane region" description="Helical" evidence="1">
    <location>
        <begin position="31"/>
        <end position="49"/>
    </location>
</feature>
<name>A0ABW2YS95_9SPHI</name>
<organism evidence="2 3">
    <name type="scientific">Mucilaginibacter calamicampi</name>
    <dbReference type="NCBI Taxonomy" id="1302352"/>
    <lineage>
        <taxon>Bacteria</taxon>
        <taxon>Pseudomonadati</taxon>
        <taxon>Bacteroidota</taxon>
        <taxon>Sphingobacteriia</taxon>
        <taxon>Sphingobacteriales</taxon>
        <taxon>Sphingobacteriaceae</taxon>
        <taxon>Mucilaginibacter</taxon>
    </lineage>
</organism>
<protein>
    <recommendedName>
        <fullName evidence="4">Cardiolipin synthase N-terminal domain-containing protein</fullName>
    </recommendedName>
</protein>
<dbReference type="RefSeq" id="WP_377096066.1">
    <property type="nucleotide sequence ID" value="NZ_JBHTHU010000001.1"/>
</dbReference>
<dbReference type="PIRSF" id="PIRSF030959">
    <property type="entry name" value="UCP030959"/>
    <property type="match status" value="1"/>
</dbReference>
<gene>
    <name evidence="2" type="ORF">ACFQZS_00520</name>
</gene>
<keyword evidence="1" id="KW-0812">Transmembrane</keyword>
<evidence type="ECO:0000256" key="1">
    <source>
        <dbReference type="SAM" id="Phobius"/>
    </source>
</evidence>
<keyword evidence="1" id="KW-0472">Membrane</keyword>
<dbReference type="Proteomes" id="UP001596958">
    <property type="component" value="Unassembled WGS sequence"/>
</dbReference>
<evidence type="ECO:0000313" key="2">
    <source>
        <dbReference type="EMBL" id="MFD0748603.1"/>
    </source>
</evidence>
<dbReference type="InterPro" id="IPR014562">
    <property type="entry name" value="UCP030959_TPR_rpt-cont"/>
</dbReference>